<dbReference type="eggNOG" id="ENOG502ZTKU">
    <property type="taxonomic scope" value="Bacteria"/>
</dbReference>
<gene>
    <name evidence="2" type="ordered locus">Strop_0611</name>
</gene>
<name>A4X2J1_SALTO</name>
<evidence type="ECO:0000256" key="1">
    <source>
        <dbReference type="SAM" id="Phobius"/>
    </source>
</evidence>
<dbReference type="KEGG" id="stp:Strop_0611"/>
<feature type="transmembrane region" description="Helical" evidence="1">
    <location>
        <begin position="48"/>
        <end position="65"/>
    </location>
</feature>
<proteinExistence type="predicted"/>
<feature type="transmembrane region" description="Helical" evidence="1">
    <location>
        <begin position="20"/>
        <end position="42"/>
    </location>
</feature>
<keyword evidence="1" id="KW-0472">Membrane</keyword>
<dbReference type="HOGENOM" id="CLU_2587720_0_0_11"/>
<evidence type="ECO:0000313" key="3">
    <source>
        <dbReference type="Proteomes" id="UP000000235"/>
    </source>
</evidence>
<dbReference type="Proteomes" id="UP000000235">
    <property type="component" value="Chromosome"/>
</dbReference>
<accession>A4X2J1</accession>
<protein>
    <submittedName>
        <fullName evidence="2">Uncharacterized protein</fullName>
    </submittedName>
</protein>
<reference evidence="3" key="1">
    <citation type="journal article" date="2007" name="Proc. Natl. Acad. Sci. U.S.A.">
        <title>Genome sequencing reveals complex secondary metabolome in the marine actinomycete Salinispora tropica.</title>
        <authorList>
            <person name="Udwary D.W."/>
            <person name="Zeigler L."/>
            <person name="Asolkar R.N."/>
            <person name="Singan V."/>
            <person name="Lapidus A."/>
            <person name="Fenical W."/>
            <person name="Jensen P.R."/>
            <person name="Moore B.S."/>
        </authorList>
    </citation>
    <scope>NUCLEOTIDE SEQUENCE [LARGE SCALE GENOMIC DNA]</scope>
    <source>
        <strain evidence="3">ATCC BAA-916 / DSM 44818 / CNB-440</strain>
    </source>
</reference>
<keyword evidence="3" id="KW-1185">Reference proteome</keyword>
<keyword evidence="1" id="KW-1133">Transmembrane helix</keyword>
<dbReference type="EMBL" id="CP000667">
    <property type="protein sequence ID" value="ABP53091.1"/>
    <property type="molecule type" value="Genomic_DNA"/>
</dbReference>
<dbReference type="AlphaFoldDB" id="A4X2J1"/>
<organism evidence="2 3">
    <name type="scientific">Salinispora tropica (strain ATCC BAA-916 / DSM 44818 / JCM 13857 / NBRC 105044 / CNB-440)</name>
    <dbReference type="NCBI Taxonomy" id="369723"/>
    <lineage>
        <taxon>Bacteria</taxon>
        <taxon>Bacillati</taxon>
        <taxon>Actinomycetota</taxon>
        <taxon>Actinomycetes</taxon>
        <taxon>Micromonosporales</taxon>
        <taxon>Micromonosporaceae</taxon>
        <taxon>Salinispora</taxon>
    </lineage>
</organism>
<sequence>MARDVAVCKGGAVILRREPVLVQAAVVAVLNLIVAFDVISLTPSQSNALIALTAAVLGLITRRYVAPVPLPGTKTDGSLW</sequence>
<keyword evidence="1" id="KW-0812">Transmembrane</keyword>
<evidence type="ECO:0000313" key="2">
    <source>
        <dbReference type="EMBL" id="ABP53091.1"/>
    </source>
</evidence>